<name>A0A8S3THM7_MYTED</name>
<gene>
    <name evidence="3" type="ORF">MEDL_43444</name>
</gene>
<evidence type="ECO:0000313" key="3">
    <source>
        <dbReference type="EMBL" id="CAG2230622.1"/>
    </source>
</evidence>
<dbReference type="GO" id="GO:0103068">
    <property type="term" value="F:leukotriene C4 gamma-glutamyl transferase activity"/>
    <property type="evidence" value="ECO:0007669"/>
    <property type="project" value="UniProtKB-EC"/>
</dbReference>
<keyword evidence="3" id="KW-0012">Acyltransferase</keyword>
<evidence type="ECO:0000256" key="1">
    <source>
        <dbReference type="PIRSR" id="PIRSR600101-2"/>
    </source>
</evidence>
<dbReference type="PANTHER" id="PTHR11686">
    <property type="entry name" value="GAMMA GLUTAMYL TRANSPEPTIDASE"/>
    <property type="match status" value="1"/>
</dbReference>
<dbReference type="EC" id="3.4.19.13" evidence="3"/>
<dbReference type="Proteomes" id="UP000683360">
    <property type="component" value="Unassembled WGS sequence"/>
</dbReference>
<dbReference type="AlphaFoldDB" id="A0A8S3THM7"/>
<dbReference type="Pfam" id="PF01019">
    <property type="entry name" value="G_glu_transpept"/>
    <property type="match status" value="1"/>
</dbReference>
<dbReference type="PANTHER" id="PTHR11686:SF9">
    <property type="entry name" value="RE13973P"/>
    <property type="match status" value="1"/>
</dbReference>
<proteinExistence type="predicted"/>
<organism evidence="3 4">
    <name type="scientific">Mytilus edulis</name>
    <name type="common">Blue mussel</name>
    <dbReference type="NCBI Taxonomy" id="6550"/>
    <lineage>
        <taxon>Eukaryota</taxon>
        <taxon>Metazoa</taxon>
        <taxon>Spiralia</taxon>
        <taxon>Lophotrochozoa</taxon>
        <taxon>Mollusca</taxon>
        <taxon>Bivalvia</taxon>
        <taxon>Autobranchia</taxon>
        <taxon>Pteriomorphia</taxon>
        <taxon>Mytilida</taxon>
        <taxon>Mytiloidea</taxon>
        <taxon>Mytilidae</taxon>
        <taxon>Mytilinae</taxon>
        <taxon>Mytilus</taxon>
    </lineage>
</organism>
<comment type="caution">
    <text evidence="3">The sequence shown here is derived from an EMBL/GenBank/DDBJ whole genome shotgun (WGS) entry which is preliminary data.</text>
</comment>
<dbReference type="GO" id="GO:0005886">
    <property type="term" value="C:plasma membrane"/>
    <property type="evidence" value="ECO:0007669"/>
    <property type="project" value="TreeGrafter"/>
</dbReference>
<keyword evidence="3" id="KW-0378">Hydrolase</keyword>
<dbReference type="SUPFAM" id="SSF56235">
    <property type="entry name" value="N-terminal nucleophile aminohydrolases (Ntn hydrolases)"/>
    <property type="match status" value="1"/>
</dbReference>
<dbReference type="GO" id="GO:0006751">
    <property type="term" value="P:glutathione catabolic process"/>
    <property type="evidence" value="ECO:0007669"/>
    <property type="project" value="InterPro"/>
</dbReference>
<dbReference type="EMBL" id="CAJPWZ010002076">
    <property type="protein sequence ID" value="CAG2230622.1"/>
    <property type="molecule type" value="Genomic_DNA"/>
</dbReference>
<keyword evidence="3" id="KW-0808">Transferase</keyword>
<keyword evidence="2" id="KW-1133">Transmembrane helix</keyword>
<dbReference type="EC" id="2.3.2.2" evidence="3"/>
<dbReference type="GO" id="GO:0036374">
    <property type="term" value="F:glutathione hydrolase activity"/>
    <property type="evidence" value="ECO:0007669"/>
    <property type="project" value="UniProtKB-EC"/>
</dbReference>
<reference evidence="3" key="1">
    <citation type="submission" date="2021-03" db="EMBL/GenBank/DDBJ databases">
        <authorList>
            <person name="Bekaert M."/>
        </authorList>
    </citation>
    <scope>NUCLEOTIDE SEQUENCE</scope>
</reference>
<evidence type="ECO:0000313" key="4">
    <source>
        <dbReference type="Proteomes" id="UP000683360"/>
    </source>
</evidence>
<dbReference type="InterPro" id="IPR029055">
    <property type="entry name" value="Ntn_hydrolases_N"/>
</dbReference>
<feature type="binding site" evidence="1">
    <location>
        <position position="128"/>
    </location>
    <ligand>
        <name>L-glutamate</name>
        <dbReference type="ChEBI" id="CHEBI:29985"/>
    </ligand>
</feature>
<sequence>MTGAEDSSFITSTPSKKDRRKSKNKVLRFLRRRWVIYGLLASLLLAFVIVVVLAAILGNKEGNHHGQPRKITVRKGAVVADHEVCSRIGRDVLVDGGSAVDATVATLLCCFMVIYDAQNKKTLVIDGRETAPLSSSQETFANESGYIGKVHSLDLKDVTGHG</sequence>
<accession>A0A8S3THM7</accession>
<protein>
    <submittedName>
        <fullName evidence="3">GGT1_5</fullName>
        <ecNumber evidence="3">2.3.2.2</ecNumber>
        <ecNumber evidence="3">3.4.19.13</ecNumber>
        <ecNumber evidence="3">3.4.19.14</ecNumber>
    </submittedName>
</protein>
<dbReference type="InterPro" id="IPR000101">
    <property type="entry name" value="GGT_peptidase"/>
</dbReference>
<keyword evidence="4" id="KW-1185">Reference proteome</keyword>
<feature type="transmembrane region" description="Helical" evidence="2">
    <location>
        <begin position="34"/>
        <end position="57"/>
    </location>
</feature>
<dbReference type="EC" id="3.4.19.14" evidence="3"/>
<keyword evidence="2" id="KW-0472">Membrane</keyword>
<evidence type="ECO:0000256" key="2">
    <source>
        <dbReference type="SAM" id="Phobius"/>
    </source>
</evidence>
<dbReference type="GO" id="GO:0002951">
    <property type="term" value="F:leukotriene-C(4) hydrolase"/>
    <property type="evidence" value="ECO:0007669"/>
    <property type="project" value="UniProtKB-EC"/>
</dbReference>
<keyword evidence="2" id="KW-0812">Transmembrane</keyword>
<dbReference type="OrthoDB" id="1081007at2759"/>